<feature type="transmembrane region" description="Helical" evidence="7">
    <location>
        <begin position="20"/>
        <end position="46"/>
    </location>
</feature>
<comment type="caution">
    <text evidence="8">The sequence shown here is derived from an EMBL/GenBank/DDBJ whole genome shotgun (WGS) entry which is preliminary data.</text>
</comment>
<evidence type="ECO:0000256" key="6">
    <source>
        <dbReference type="ARBA" id="ARBA00023136"/>
    </source>
</evidence>
<dbReference type="GO" id="GO:0005886">
    <property type="term" value="C:plasma membrane"/>
    <property type="evidence" value="ECO:0007669"/>
    <property type="project" value="UniProtKB-SubCell"/>
</dbReference>
<evidence type="ECO:0000256" key="4">
    <source>
        <dbReference type="ARBA" id="ARBA00022692"/>
    </source>
</evidence>
<name>A0A4R4YGU8_9PSEU</name>
<evidence type="ECO:0000256" key="5">
    <source>
        <dbReference type="ARBA" id="ARBA00022989"/>
    </source>
</evidence>
<proteinExistence type="inferred from homology"/>
<comment type="subcellular location">
    <subcellularLocation>
        <location evidence="1">Cell membrane</location>
        <topology evidence="1">Multi-pass membrane protein</topology>
    </subcellularLocation>
</comment>
<evidence type="ECO:0000256" key="3">
    <source>
        <dbReference type="ARBA" id="ARBA00022475"/>
    </source>
</evidence>
<keyword evidence="9" id="KW-1185">Reference proteome</keyword>
<organism evidence="8 9">
    <name type="scientific">Saccharopolyspora elongata</name>
    <dbReference type="NCBI Taxonomy" id="2530387"/>
    <lineage>
        <taxon>Bacteria</taxon>
        <taxon>Bacillati</taxon>
        <taxon>Actinomycetota</taxon>
        <taxon>Actinomycetes</taxon>
        <taxon>Pseudonocardiales</taxon>
        <taxon>Pseudonocardiaceae</taxon>
        <taxon>Saccharopolyspora</taxon>
    </lineage>
</organism>
<dbReference type="Proteomes" id="UP000294947">
    <property type="component" value="Unassembled WGS sequence"/>
</dbReference>
<feature type="transmembrane region" description="Helical" evidence="7">
    <location>
        <begin position="136"/>
        <end position="155"/>
    </location>
</feature>
<feature type="transmembrane region" description="Helical" evidence="7">
    <location>
        <begin position="66"/>
        <end position="88"/>
    </location>
</feature>
<evidence type="ECO:0000256" key="1">
    <source>
        <dbReference type="ARBA" id="ARBA00004651"/>
    </source>
</evidence>
<dbReference type="InterPro" id="IPR007140">
    <property type="entry name" value="DUF350"/>
</dbReference>
<comment type="similarity">
    <text evidence="2">Belongs to the UPF0719 family.</text>
</comment>
<dbReference type="EMBL" id="SMKW01000047">
    <property type="protein sequence ID" value="TDD42472.1"/>
    <property type="molecule type" value="Genomic_DNA"/>
</dbReference>
<accession>A0A4R4YGU8</accession>
<keyword evidence="3" id="KW-1003">Cell membrane</keyword>
<dbReference type="Pfam" id="PF03994">
    <property type="entry name" value="DUF350"/>
    <property type="match status" value="1"/>
</dbReference>
<reference evidence="8 9" key="1">
    <citation type="submission" date="2019-03" db="EMBL/GenBank/DDBJ databases">
        <title>Draft genome sequences of novel Actinobacteria.</title>
        <authorList>
            <person name="Sahin N."/>
            <person name="Ay H."/>
            <person name="Saygin H."/>
        </authorList>
    </citation>
    <scope>NUCLEOTIDE SEQUENCE [LARGE SCALE GENOMIC DNA]</scope>
    <source>
        <strain evidence="8 9">7K502</strain>
    </source>
</reference>
<evidence type="ECO:0000313" key="8">
    <source>
        <dbReference type="EMBL" id="TDD42472.1"/>
    </source>
</evidence>
<gene>
    <name evidence="8" type="ORF">E1288_29530</name>
</gene>
<sequence>MITALAEQDELALAPGFLEAIGRGVGAILLYALVGLALMIIGFYAIDVTTPGRLGHLVREGAPNAVVVTALGLVSMALIVVVAIYSTSDRLLEGLLTSVIFGLVGIAVQVLAVRLLERIIGIDIGLVLQADRFSPVSLIVGAGHFALGLVVAVAVS</sequence>
<protein>
    <submittedName>
        <fullName evidence="8">DUF350 domain-containing protein</fullName>
    </submittedName>
</protein>
<keyword evidence="5 7" id="KW-1133">Transmembrane helix</keyword>
<evidence type="ECO:0000256" key="2">
    <source>
        <dbReference type="ARBA" id="ARBA00005779"/>
    </source>
</evidence>
<keyword evidence="4 7" id="KW-0812">Transmembrane</keyword>
<keyword evidence="6 7" id="KW-0472">Membrane</keyword>
<dbReference type="AlphaFoldDB" id="A0A4R4YGU8"/>
<dbReference type="OrthoDB" id="5191770at2"/>
<feature type="transmembrane region" description="Helical" evidence="7">
    <location>
        <begin position="94"/>
        <end position="116"/>
    </location>
</feature>
<evidence type="ECO:0000313" key="9">
    <source>
        <dbReference type="Proteomes" id="UP000294947"/>
    </source>
</evidence>
<evidence type="ECO:0000256" key="7">
    <source>
        <dbReference type="SAM" id="Phobius"/>
    </source>
</evidence>